<keyword evidence="3" id="KW-1185">Reference proteome</keyword>
<keyword evidence="1" id="KW-0812">Transmembrane</keyword>
<evidence type="ECO:0000313" key="2">
    <source>
        <dbReference type="EMBL" id="ORZ12776.1"/>
    </source>
</evidence>
<keyword evidence="1" id="KW-0472">Membrane</keyword>
<sequence length="137" mass="14299">MDVNATTPSEHSSANYVEHHLWDVDRQLLGRTTRISTAVNVTSMDVAVDEQTHKMILVALNNADGNGGDNGNGSITTGADDLSSYRLSGLAYLDTDVINSTINHCTSSGPTSSKSAKLAVIGGVTTLSAAVLLVLIL</sequence>
<feature type="transmembrane region" description="Helical" evidence="1">
    <location>
        <begin position="118"/>
        <end position="136"/>
    </location>
</feature>
<dbReference type="EMBL" id="MCGE01000018">
    <property type="protein sequence ID" value="ORZ12776.1"/>
    <property type="molecule type" value="Genomic_DNA"/>
</dbReference>
<proteinExistence type="predicted"/>
<evidence type="ECO:0000313" key="3">
    <source>
        <dbReference type="Proteomes" id="UP000193560"/>
    </source>
</evidence>
<reference evidence="2 3" key="1">
    <citation type="submission" date="2016-07" db="EMBL/GenBank/DDBJ databases">
        <title>Pervasive Adenine N6-methylation of Active Genes in Fungi.</title>
        <authorList>
            <consortium name="DOE Joint Genome Institute"/>
            <person name="Mondo S.J."/>
            <person name="Dannebaum R.O."/>
            <person name="Kuo R.C."/>
            <person name="Labutti K."/>
            <person name="Haridas S."/>
            <person name="Kuo A."/>
            <person name="Salamov A."/>
            <person name="Ahrendt S.R."/>
            <person name="Lipzen A."/>
            <person name="Sullivan W."/>
            <person name="Andreopoulos W.B."/>
            <person name="Clum A."/>
            <person name="Lindquist E."/>
            <person name="Daum C."/>
            <person name="Ramamoorthy G.K."/>
            <person name="Gryganskyi A."/>
            <person name="Culley D."/>
            <person name="Magnuson J.K."/>
            <person name="James T.Y."/>
            <person name="O'Malley M.A."/>
            <person name="Stajich J.E."/>
            <person name="Spatafora J.W."/>
            <person name="Visel A."/>
            <person name="Grigoriev I.V."/>
        </authorList>
    </citation>
    <scope>NUCLEOTIDE SEQUENCE [LARGE SCALE GENOMIC DNA]</scope>
    <source>
        <strain evidence="2 3">NRRL 1336</strain>
    </source>
</reference>
<dbReference type="AlphaFoldDB" id="A0A1X2IAI3"/>
<name>A0A1X2IAI3_9FUNG</name>
<accession>A0A1X2IAI3</accession>
<comment type="caution">
    <text evidence="2">The sequence shown here is derived from an EMBL/GenBank/DDBJ whole genome shotgun (WGS) entry which is preliminary data.</text>
</comment>
<organism evidence="2 3">
    <name type="scientific">Absidia repens</name>
    <dbReference type="NCBI Taxonomy" id="90262"/>
    <lineage>
        <taxon>Eukaryota</taxon>
        <taxon>Fungi</taxon>
        <taxon>Fungi incertae sedis</taxon>
        <taxon>Mucoromycota</taxon>
        <taxon>Mucoromycotina</taxon>
        <taxon>Mucoromycetes</taxon>
        <taxon>Mucorales</taxon>
        <taxon>Cunninghamellaceae</taxon>
        <taxon>Absidia</taxon>
    </lineage>
</organism>
<keyword evidence="1" id="KW-1133">Transmembrane helix</keyword>
<gene>
    <name evidence="2" type="ORF">BCR42DRAFT_439889</name>
</gene>
<dbReference type="Proteomes" id="UP000193560">
    <property type="component" value="Unassembled WGS sequence"/>
</dbReference>
<evidence type="ECO:0000256" key="1">
    <source>
        <dbReference type="SAM" id="Phobius"/>
    </source>
</evidence>
<protein>
    <submittedName>
        <fullName evidence="2">Uncharacterized protein</fullName>
    </submittedName>
</protein>